<evidence type="ECO:0000313" key="6">
    <source>
        <dbReference type="EMBL" id="CVK32200.1"/>
    </source>
</evidence>
<sequence length="216" mass="25529">MKGLLWERLQVWRREGSVVRIERPTRIDRARSLGYKAKQGIVVARVRVRRGGRRKPRYFRGRRTARMGMRRTTPAKSLQRIAEERASRKFPNMEALNSYWVGEDGRYRWFEVILVDGHHPSIRSDRNLAWLADSAHRGRAEQDLCRHEGARHADARTRNREDPPEHPFPCKPRQINTPFLHTVYHDEDHRRQCMPLSRRRLDAGTDGARGGRTRIR</sequence>
<proteinExistence type="inferred from homology"/>
<evidence type="ECO:0000256" key="3">
    <source>
        <dbReference type="ARBA" id="ARBA00023274"/>
    </source>
</evidence>
<name>A0A0X3BJY8_9EURY</name>
<dbReference type="GO" id="GO:0022625">
    <property type="term" value="C:cytosolic large ribosomal subunit"/>
    <property type="evidence" value="ECO:0007669"/>
    <property type="project" value="TreeGrafter"/>
</dbReference>
<dbReference type="InterPro" id="IPR012678">
    <property type="entry name" value="Ribosomal_uL23/eL15/eS24_sf"/>
</dbReference>
<dbReference type="Proteomes" id="UP000069850">
    <property type="component" value="Chromosome 1"/>
</dbReference>
<dbReference type="EMBL" id="LT158599">
    <property type="protein sequence ID" value="CVK32200.1"/>
    <property type="molecule type" value="Genomic_DNA"/>
</dbReference>
<dbReference type="AlphaFoldDB" id="A0A0X3BJY8"/>
<dbReference type="InterPro" id="IPR000439">
    <property type="entry name" value="Ribosomal_eL15"/>
</dbReference>
<dbReference type="SUPFAM" id="SSF54189">
    <property type="entry name" value="Ribosomal proteins S24e, L23 and L15e"/>
    <property type="match status" value="1"/>
</dbReference>
<dbReference type="SMART" id="SM01384">
    <property type="entry name" value="Ribosomal_L15e"/>
    <property type="match status" value="1"/>
</dbReference>
<evidence type="ECO:0000256" key="4">
    <source>
        <dbReference type="ARBA" id="ARBA00035535"/>
    </source>
</evidence>
<dbReference type="PANTHER" id="PTHR11847:SF4">
    <property type="entry name" value="LARGE RIBOSOMAL SUBUNIT PROTEIN EL15"/>
    <property type="match status" value="1"/>
</dbReference>
<reference evidence="6 7" key="1">
    <citation type="submission" date="2016-01" db="EMBL/GenBank/DDBJ databases">
        <authorList>
            <person name="Manzoor S."/>
        </authorList>
    </citation>
    <scope>NUCLEOTIDE SEQUENCE [LARGE SCALE GENOMIC DNA]</scope>
    <source>
        <strain evidence="6">Methanoculleus sp MAB1</strain>
    </source>
</reference>
<evidence type="ECO:0000256" key="1">
    <source>
        <dbReference type="ARBA" id="ARBA00006857"/>
    </source>
</evidence>
<evidence type="ECO:0000256" key="2">
    <source>
        <dbReference type="ARBA" id="ARBA00022980"/>
    </source>
</evidence>
<dbReference type="InterPro" id="IPR020925">
    <property type="entry name" value="Ribosomal_eL15_CS"/>
</dbReference>
<dbReference type="KEGG" id="mema:MMAB1_0986"/>
<comment type="similarity">
    <text evidence="1">Belongs to the eukaryotic ribosomal protein eL15 family.</text>
</comment>
<accession>A0A0X3BJY8</accession>
<dbReference type="GO" id="GO:0003723">
    <property type="term" value="F:RNA binding"/>
    <property type="evidence" value="ECO:0007669"/>
    <property type="project" value="TreeGrafter"/>
</dbReference>
<keyword evidence="3" id="KW-0687">Ribonucleoprotein</keyword>
<keyword evidence="2 6" id="KW-0689">Ribosomal protein</keyword>
<feature type="compositionally biased region" description="Basic and acidic residues" evidence="5">
    <location>
        <begin position="142"/>
        <end position="165"/>
    </location>
</feature>
<organism evidence="6 7">
    <name type="scientific">Methanoculleus bourgensis</name>
    <dbReference type="NCBI Taxonomy" id="83986"/>
    <lineage>
        <taxon>Archaea</taxon>
        <taxon>Methanobacteriati</taxon>
        <taxon>Methanobacteriota</taxon>
        <taxon>Stenosarchaea group</taxon>
        <taxon>Methanomicrobia</taxon>
        <taxon>Methanomicrobiales</taxon>
        <taxon>Methanomicrobiaceae</taxon>
        <taxon>Methanoculleus</taxon>
    </lineage>
</organism>
<dbReference type="Gene3D" id="3.40.1120.10">
    <property type="entry name" value="Ribosomal protein l15e"/>
    <property type="match status" value="1"/>
</dbReference>
<dbReference type="PANTHER" id="PTHR11847">
    <property type="entry name" value="RIBOSOMAL PROTEIN L15"/>
    <property type="match status" value="1"/>
</dbReference>
<dbReference type="NCBIfam" id="NF003269">
    <property type="entry name" value="PRK04243.1"/>
    <property type="match status" value="1"/>
</dbReference>
<dbReference type="PROSITE" id="PS01194">
    <property type="entry name" value="RIBOSOMAL_L15E"/>
    <property type="match status" value="1"/>
</dbReference>
<gene>
    <name evidence="6" type="ORF">MMAB1_0986</name>
</gene>
<dbReference type="GO" id="GO:0002181">
    <property type="term" value="P:cytoplasmic translation"/>
    <property type="evidence" value="ECO:0007669"/>
    <property type="project" value="TreeGrafter"/>
</dbReference>
<dbReference type="InterPro" id="IPR024794">
    <property type="entry name" value="Rbsml_eL15_core_dom_sf"/>
</dbReference>
<feature type="region of interest" description="Disordered" evidence="5">
    <location>
        <begin position="142"/>
        <end position="174"/>
    </location>
</feature>
<evidence type="ECO:0000313" key="7">
    <source>
        <dbReference type="Proteomes" id="UP000069850"/>
    </source>
</evidence>
<dbReference type="GO" id="GO:0003735">
    <property type="term" value="F:structural constituent of ribosome"/>
    <property type="evidence" value="ECO:0007669"/>
    <property type="project" value="InterPro"/>
</dbReference>
<dbReference type="Pfam" id="PF00827">
    <property type="entry name" value="Ribosomal_L15e"/>
    <property type="match status" value="1"/>
</dbReference>
<protein>
    <recommendedName>
        <fullName evidence="4">50S ribosomal protein L15e</fullName>
    </recommendedName>
</protein>
<evidence type="ECO:0000256" key="5">
    <source>
        <dbReference type="SAM" id="MobiDB-lite"/>
    </source>
</evidence>